<sequence>MQRWKILFLGLASLLDQAGRVSSQDPGPFDPSTANIPPMLRFECSQLVIERLDPLVNPGLIPSPHLHQIVGGNSFNASMDPQTHDLVNKSTCTTCTFSEDFSNYWTAVLYFRARNGTFKRVPQKPSEGLKGVGGITVYYIPPLGTNKTTAFKPGFRMLVGDANLRGPPKEGQYDPKVCHRCMPKTGDNNNLNCAPPDSVTLPTKFCDGGIRSVITFPTCWDGVNLDSADHKSHIAYPVNGSVTDMFDYDGGHCPESHPVRIPQVMYEVIWDTTPFNDPDLWPEDKSKQPFVWSTGDDKGYSQHGDYVELSFGWKGDALQRAMDGRCFGDTCKGLETQSAENATACVKSSIVNDNIDECEPAPRSPDTSSTPAWLNPAISTCDFKLTPSATNRGIRASRYGEHE</sequence>
<keyword evidence="4" id="KW-1185">Reference proteome</keyword>
<dbReference type="Pfam" id="PF09362">
    <property type="entry name" value="DUF1996"/>
    <property type="match status" value="1"/>
</dbReference>
<feature type="chain" id="PRO_5007894261" description="DUF1996 domain-containing protein" evidence="1">
    <location>
        <begin position="24"/>
        <end position="403"/>
    </location>
</feature>
<comment type="caution">
    <text evidence="3">The sequence shown here is derived from an EMBL/GenBank/DDBJ whole genome shotgun (WGS) entry which is preliminary data.</text>
</comment>
<name>A0A167X5L0_9HYPO</name>
<feature type="domain" description="DUF1996" evidence="2">
    <location>
        <begin position="53"/>
        <end position="308"/>
    </location>
</feature>
<organism evidence="3 4">
    <name type="scientific">Niveomyces insectorum RCEF 264</name>
    <dbReference type="NCBI Taxonomy" id="1081102"/>
    <lineage>
        <taxon>Eukaryota</taxon>
        <taxon>Fungi</taxon>
        <taxon>Dikarya</taxon>
        <taxon>Ascomycota</taxon>
        <taxon>Pezizomycotina</taxon>
        <taxon>Sordariomycetes</taxon>
        <taxon>Hypocreomycetidae</taxon>
        <taxon>Hypocreales</taxon>
        <taxon>Cordycipitaceae</taxon>
        <taxon>Niveomyces</taxon>
    </lineage>
</organism>
<dbReference type="OrthoDB" id="74764at2759"/>
<accession>A0A167X5L0</accession>
<dbReference type="AlphaFoldDB" id="A0A167X5L0"/>
<reference evidence="3 4" key="1">
    <citation type="journal article" date="2016" name="Genome Biol. Evol.">
        <title>Divergent and convergent evolution of fungal pathogenicity.</title>
        <authorList>
            <person name="Shang Y."/>
            <person name="Xiao G."/>
            <person name="Zheng P."/>
            <person name="Cen K."/>
            <person name="Zhan S."/>
            <person name="Wang C."/>
        </authorList>
    </citation>
    <scope>NUCLEOTIDE SEQUENCE [LARGE SCALE GENOMIC DNA]</scope>
    <source>
        <strain evidence="3 4">RCEF 264</strain>
    </source>
</reference>
<protein>
    <recommendedName>
        <fullName evidence="2">DUF1996 domain-containing protein</fullName>
    </recommendedName>
</protein>
<evidence type="ECO:0000313" key="4">
    <source>
        <dbReference type="Proteomes" id="UP000076874"/>
    </source>
</evidence>
<dbReference type="PANTHER" id="PTHR43662">
    <property type="match status" value="1"/>
</dbReference>
<dbReference type="PANTHER" id="PTHR43662:SF2">
    <property type="entry name" value="DUF1996 DOMAIN-CONTAINING PROTEIN"/>
    <property type="match status" value="1"/>
</dbReference>
<gene>
    <name evidence="3" type="ORF">SPI_03203</name>
</gene>
<dbReference type="InterPro" id="IPR018535">
    <property type="entry name" value="DUF1996"/>
</dbReference>
<dbReference type="STRING" id="1081102.A0A167X5L0"/>
<dbReference type="Proteomes" id="UP000076874">
    <property type="component" value="Unassembled WGS sequence"/>
</dbReference>
<keyword evidence="1" id="KW-0732">Signal</keyword>
<evidence type="ECO:0000313" key="3">
    <source>
        <dbReference type="EMBL" id="OAA64556.1"/>
    </source>
</evidence>
<evidence type="ECO:0000259" key="2">
    <source>
        <dbReference type="Pfam" id="PF09362"/>
    </source>
</evidence>
<dbReference type="EMBL" id="AZHD01000004">
    <property type="protein sequence ID" value="OAA64556.1"/>
    <property type="molecule type" value="Genomic_DNA"/>
</dbReference>
<proteinExistence type="predicted"/>
<feature type="signal peptide" evidence="1">
    <location>
        <begin position="1"/>
        <end position="23"/>
    </location>
</feature>
<evidence type="ECO:0000256" key="1">
    <source>
        <dbReference type="SAM" id="SignalP"/>
    </source>
</evidence>